<evidence type="ECO:0000313" key="7">
    <source>
        <dbReference type="EMBL" id="MVA54890.1"/>
    </source>
</evidence>
<dbReference type="InterPro" id="IPR032823">
    <property type="entry name" value="BCA_ABC_TP_C"/>
</dbReference>
<dbReference type="GO" id="GO:0016887">
    <property type="term" value="F:ATP hydrolysis activity"/>
    <property type="evidence" value="ECO:0007669"/>
    <property type="project" value="InterPro"/>
</dbReference>
<dbReference type="Pfam" id="PF00005">
    <property type="entry name" value="ABC_tran"/>
    <property type="match status" value="1"/>
</dbReference>
<accession>A0A368P0S7</accession>
<keyword evidence="4 7" id="KW-0067">ATP-binding</keyword>
<evidence type="ECO:0000256" key="4">
    <source>
        <dbReference type="ARBA" id="ARBA00022840"/>
    </source>
</evidence>
<gene>
    <name evidence="6" type="ORF">DXT89_04605</name>
    <name evidence="7" type="ORF">GOZ88_02070</name>
</gene>
<dbReference type="GO" id="GO:0005524">
    <property type="term" value="F:ATP binding"/>
    <property type="evidence" value="ECO:0007669"/>
    <property type="project" value="UniProtKB-KW"/>
</dbReference>
<dbReference type="OrthoDB" id="9806149at2"/>
<keyword evidence="3" id="KW-0547">Nucleotide-binding</keyword>
<dbReference type="CDD" id="cd03219">
    <property type="entry name" value="ABC_Mj1267_LivG_branched"/>
    <property type="match status" value="1"/>
</dbReference>
<organism evidence="7 9">
    <name type="scientific">Agrobacterium vitis</name>
    <name type="common">Rhizobium vitis</name>
    <dbReference type="NCBI Taxonomy" id="373"/>
    <lineage>
        <taxon>Bacteria</taxon>
        <taxon>Pseudomonadati</taxon>
        <taxon>Pseudomonadota</taxon>
        <taxon>Alphaproteobacteria</taxon>
        <taxon>Hyphomicrobiales</taxon>
        <taxon>Rhizobiaceae</taxon>
        <taxon>Rhizobium/Agrobacterium group</taxon>
        <taxon>Agrobacterium</taxon>
    </lineage>
</organism>
<evidence type="ECO:0000313" key="6">
    <source>
        <dbReference type="EMBL" id="KAA3530037.1"/>
    </source>
</evidence>
<dbReference type="InterPro" id="IPR027417">
    <property type="entry name" value="P-loop_NTPase"/>
</dbReference>
<dbReference type="EMBL" id="QUSG01000002">
    <property type="protein sequence ID" value="KAA3530037.1"/>
    <property type="molecule type" value="Genomic_DNA"/>
</dbReference>
<dbReference type="RefSeq" id="WP_060717319.1">
    <property type="nucleotide sequence ID" value="NZ_AP023269.1"/>
</dbReference>
<dbReference type="Pfam" id="PF12399">
    <property type="entry name" value="BCA_ABC_TP_C"/>
    <property type="match status" value="1"/>
</dbReference>
<dbReference type="EMBL" id="WPHU01000001">
    <property type="protein sequence ID" value="MVA54890.1"/>
    <property type="molecule type" value="Genomic_DNA"/>
</dbReference>
<dbReference type="Proteomes" id="UP000440716">
    <property type="component" value="Unassembled WGS sequence"/>
</dbReference>
<dbReference type="PROSITE" id="PS50893">
    <property type="entry name" value="ABC_TRANSPORTER_2"/>
    <property type="match status" value="1"/>
</dbReference>
<dbReference type="InterPro" id="IPR051120">
    <property type="entry name" value="ABC_AA/LPS_Transport"/>
</dbReference>
<sequence length="247" mass="26713">MSALQLENLTLQFGGLVVTNNVSLVLEKGARHALIGPNGAGKTTLINLITGRLSPRKGRIFLDGIDLTGMAQHKRVELGLVRNFQVTNLFTSFTALENIALAIGEREGFGFSMAGHHGFPAKVVAEAEEIASRMRLANVPHVPVRDLAYGQQRLVELAVAMALRPKVLLLDEPAAGLPAADHEVILTILDELPADVAVLLIEHDMPLVFRFARDITVLAEGTIIARGTPEEIRHDANVRAAYLGNRS</sequence>
<name>A0A368P0S7_AGRVI</name>
<reference evidence="6 8" key="1">
    <citation type="submission" date="2018-08" db="EMBL/GenBank/DDBJ databases">
        <title>Genome sequencing of Agrobacterium vitis strain ICMP 10754.</title>
        <authorList>
            <person name="Visnovsky S.B."/>
            <person name="Pitman A.R."/>
        </authorList>
    </citation>
    <scope>NUCLEOTIDE SEQUENCE [LARGE SCALE GENOMIC DNA]</scope>
    <source>
        <strain evidence="6 8">ICMP 10754</strain>
    </source>
</reference>
<evidence type="ECO:0000256" key="1">
    <source>
        <dbReference type="ARBA" id="ARBA00005417"/>
    </source>
</evidence>
<protein>
    <submittedName>
        <fullName evidence="6">ABC transporter ATP-binding protein</fullName>
    </submittedName>
    <submittedName>
        <fullName evidence="7">ATP-binding cassette domain-containing protein</fullName>
    </submittedName>
</protein>
<evidence type="ECO:0000313" key="8">
    <source>
        <dbReference type="Proteomes" id="UP000436911"/>
    </source>
</evidence>
<dbReference type="InterPro" id="IPR017871">
    <property type="entry name" value="ABC_transporter-like_CS"/>
</dbReference>
<dbReference type="Gene3D" id="3.40.50.300">
    <property type="entry name" value="P-loop containing nucleotide triphosphate hydrolases"/>
    <property type="match status" value="1"/>
</dbReference>
<feature type="domain" description="ABC transporter" evidence="5">
    <location>
        <begin position="4"/>
        <end position="245"/>
    </location>
</feature>
<dbReference type="SUPFAM" id="SSF52540">
    <property type="entry name" value="P-loop containing nucleoside triphosphate hydrolases"/>
    <property type="match status" value="1"/>
</dbReference>
<reference evidence="7 9" key="2">
    <citation type="submission" date="2019-12" db="EMBL/GenBank/DDBJ databases">
        <title>Whole-genome sequencing of Allorhizobium vitis.</title>
        <authorList>
            <person name="Gan H.M."/>
            <person name="Szegedi E."/>
            <person name="Burr T."/>
            <person name="Savka M.A."/>
        </authorList>
    </citation>
    <scope>NUCLEOTIDE SEQUENCE [LARGE SCALE GENOMIC DNA]</scope>
    <source>
        <strain evidence="7 9">CG415</strain>
    </source>
</reference>
<comment type="similarity">
    <text evidence="1">Belongs to the ABC transporter superfamily.</text>
</comment>
<dbReference type="GO" id="GO:0005886">
    <property type="term" value="C:plasma membrane"/>
    <property type="evidence" value="ECO:0007669"/>
    <property type="project" value="TreeGrafter"/>
</dbReference>
<dbReference type="SMART" id="SM00382">
    <property type="entry name" value="AAA"/>
    <property type="match status" value="1"/>
</dbReference>
<dbReference type="Proteomes" id="UP000436911">
    <property type="component" value="Unassembled WGS sequence"/>
</dbReference>
<dbReference type="AlphaFoldDB" id="A0A368P0S7"/>
<comment type="caution">
    <text evidence="7">The sequence shown here is derived from an EMBL/GenBank/DDBJ whole genome shotgun (WGS) entry which is preliminary data.</text>
</comment>
<dbReference type="InterPro" id="IPR003593">
    <property type="entry name" value="AAA+_ATPase"/>
</dbReference>
<dbReference type="PANTHER" id="PTHR45772">
    <property type="entry name" value="CONSERVED COMPONENT OF ABC TRANSPORTER FOR NATURAL AMINO ACIDS-RELATED"/>
    <property type="match status" value="1"/>
</dbReference>
<evidence type="ECO:0000313" key="9">
    <source>
        <dbReference type="Proteomes" id="UP000440716"/>
    </source>
</evidence>
<dbReference type="PANTHER" id="PTHR45772:SF2">
    <property type="entry name" value="ABC TRANSPORTER ATP-BINDING PROTEIN"/>
    <property type="match status" value="1"/>
</dbReference>
<evidence type="ECO:0000256" key="3">
    <source>
        <dbReference type="ARBA" id="ARBA00022741"/>
    </source>
</evidence>
<keyword evidence="2" id="KW-0813">Transport</keyword>
<dbReference type="InterPro" id="IPR003439">
    <property type="entry name" value="ABC_transporter-like_ATP-bd"/>
</dbReference>
<evidence type="ECO:0000259" key="5">
    <source>
        <dbReference type="PROSITE" id="PS50893"/>
    </source>
</evidence>
<dbReference type="PROSITE" id="PS00211">
    <property type="entry name" value="ABC_TRANSPORTER_1"/>
    <property type="match status" value="1"/>
</dbReference>
<proteinExistence type="inferred from homology"/>
<evidence type="ECO:0000256" key="2">
    <source>
        <dbReference type="ARBA" id="ARBA00022448"/>
    </source>
</evidence>
<dbReference type="GeneID" id="60680613"/>